<protein>
    <submittedName>
        <fullName evidence="2">Uncharacterized protein</fullName>
    </submittedName>
</protein>
<evidence type="ECO:0000256" key="1">
    <source>
        <dbReference type="SAM" id="MobiDB-lite"/>
    </source>
</evidence>
<evidence type="ECO:0000313" key="3">
    <source>
        <dbReference type="Proteomes" id="UP000827092"/>
    </source>
</evidence>
<comment type="caution">
    <text evidence="2">The sequence shown here is derived from an EMBL/GenBank/DDBJ whole genome shotgun (WGS) entry which is preliminary data.</text>
</comment>
<feature type="compositionally biased region" description="Basic and acidic residues" evidence="1">
    <location>
        <begin position="27"/>
        <end position="68"/>
    </location>
</feature>
<dbReference type="AlphaFoldDB" id="A0AAV6VH78"/>
<dbReference type="Proteomes" id="UP000827092">
    <property type="component" value="Unassembled WGS sequence"/>
</dbReference>
<dbReference type="EMBL" id="JAFNEN010000094">
    <property type="protein sequence ID" value="KAG8195076.1"/>
    <property type="molecule type" value="Genomic_DNA"/>
</dbReference>
<gene>
    <name evidence="2" type="ORF">JTE90_029655</name>
</gene>
<feature type="region of interest" description="Disordered" evidence="1">
    <location>
        <begin position="1"/>
        <end position="68"/>
    </location>
</feature>
<accession>A0AAV6VH78</accession>
<evidence type="ECO:0000313" key="2">
    <source>
        <dbReference type="EMBL" id="KAG8195076.1"/>
    </source>
</evidence>
<keyword evidence="3" id="KW-1185">Reference proteome</keyword>
<sequence length="68" mass="7812">MRSEEVRWNLDGIKTGPADNNSSLPMRSEEVQAEGDRLPSPVDTRKDVLKDTCRRSRKQKDTSEHLED</sequence>
<organism evidence="2 3">
    <name type="scientific">Oedothorax gibbosus</name>
    <dbReference type="NCBI Taxonomy" id="931172"/>
    <lineage>
        <taxon>Eukaryota</taxon>
        <taxon>Metazoa</taxon>
        <taxon>Ecdysozoa</taxon>
        <taxon>Arthropoda</taxon>
        <taxon>Chelicerata</taxon>
        <taxon>Arachnida</taxon>
        <taxon>Araneae</taxon>
        <taxon>Araneomorphae</taxon>
        <taxon>Entelegynae</taxon>
        <taxon>Araneoidea</taxon>
        <taxon>Linyphiidae</taxon>
        <taxon>Erigoninae</taxon>
        <taxon>Oedothorax</taxon>
    </lineage>
</organism>
<reference evidence="2 3" key="1">
    <citation type="journal article" date="2022" name="Nat. Ecol. Evol.">
        <title>A masculinizing supergene underlies an exaggerated male reproductive morph in a spider.</title>
        <authorList>
            <person name="Hendrickx F."/>
            <person name="De Corte Z."/>
            <person name="Sonet G."/>
            <person name="Van Belleghem S.M."/>
            <person name="Kostlbacher S."/>
            <person name="Vangestel C."/>
        </authorList>
    </citation>
    <scope>NUCLEOTIDE SEQUENCE [LARGE SCALE GENOMIC DNA]</scope>
    <source>
        <strain evidence="2">W744_W776</strain>
    </source>
</reference>
<proteinExistence type="predicted"/>
<name>A0AAV6VH78_9ARAC</name>